<dbReference type="InterPro" id="IPR013083">
    <property type="entry name" value="Znf_RING/FYVE/PHD"/>
</dbReference>
<reference evidence="15" key="1">
    <citation type="submission" date="2024-02" db="UniProtKB">
        <authorList>
            <consortium name="WormBaseParasite"/>
        </authorList>
    </citation>
    <scope>IDENTIFICATION</scope>
</reference>
<feature type="transmembrane region" description="Helical" evidence="12">
    <location>
        <begin position="83"/>
        <end position="101"/>
    </location>
</feature>
<feature type="transmembrane region" description="Helical" evidence="12">
    <location>
        <begin position="36"/>
        <end position="54"/>
    </location>
</feature>
<feature type="transmembrane region" description="Helical" evidence="12">
    <location>
        <begin position="122"/>
        <end position="146"/>
    </location>
</feature>
<comment type="similarity">
    <text evidence="2">Belongs to the NSRP1 family.</text>
</comment>
<dbReference type="GO" id="GO:0036503">
    <property type="term" value="P:ERAD pathway"/>
    <property type="evidence" value="ECO:0007669"/>
    <property type="project" value="TreeGrafter"/>
</dbReference>
<dbReference type="CDD" id="cd16475">
    <property type="entry name" value="RING-H2_RNF121-like"/>
    <property type="match status" value="1"/>
</dbReference>
<protein>
    <recommendedName>
        <fullName evidence="13">RING-type domain-containing protein</fullName>
    </recommendedName>
</protein>
<dbReference type="PANTHER" id="PTHR13407:SF0">
    <property type="entry name" value="FI05221P"/>
    <property type="match status" value="1"/>
</dbReference>
<dbReference type="GO" id="GO:0000139">
    <property type="term" value="C:Golgi membrane"/>
    <property type="evidence" value="ECO:0007669"/>
    <property type="project" value="TreeGrafter"/>
</dbReference>
<dbReference type="InterPro" id="IPR040176">
    <property type="entry name" value="RNF121/RNF175"/>
</dbReference>
<keyword evidence="14" id="KW-1185">Reference proteome</keyword>
<sequence length="649" mass="76826">MHGKIENMDSSEIQWQKEHEEMHRKHANHDVMHAEILIIFIIALIIFQLVLIWWKSKNFKSYQLVSLLGLWAIPFFVAVTKYWYRFILTWIIFTTFNIYLYRKTSQPHISGKIPRLVYKWFLFLHKMSYFLGVIGYFIMMLTLLGLNTIFGLKANDCLDAGILFLCYGLYYGVLIKDLAEIASEKMACKIGYFTSDGLPKKVLENNICAICGDKLNLTGQLLRTDKDFDDENDVEAVHALSCQHLFHEYCLRGFVIVGKMATCPYCKEKINYSTTFKNPWEKPHLLYGQFLDWVRYLVVWQPLIVIIVQGVTKFFGMTTRKLGFVLQKEEPSNKKTKVDDIFGYSDNEEDEIKEIKNDDNKTEEKEDDDNNLYDYDAAYEEIQAEKLRKMMKKIENDNDKKPKYVEKIMAAQKRRELDRFLAEEKKIQKEREEEKGKYDDKEIFISSSYKKKLEEIAELQKIEEEKEKEDEIIGEKISKHSVLRARLYKEFLTNIDNNVSNKQKDTTFRNVKEKKKKIISEPERSIYDDDDEDEMRPVIKPSSLIKEEKKVKGGLELRKKAENKIEENKTDDLKKNTENILEIPSNSIEEKLFEEETKVKKTDVRILPKEIRLQKIREIMKQRNTIDDIKAYQKRYMLRKLRGEIIPSI</sequence>
<dbReference type="SMART" id="SM00184">
    <property type="entry name" value="RING"/>
    <property type="match status" value="1"/>
</dbReference>
<keyword evidence="6" id="KW-0862">Zinc</keyword>
<feature type="transmembrane region" description="Helical" evidence="12">
    <location>
        <begin position="158"/>
        <end position="175"/>
    </location>
</feature>
<dbReference type="InterPro" id="IPR018612">
    <property type="entry name" value="NSRP1_N"/>
</dbReference>
<keyword evidence="9 12" id="KW-0472">Membrane</keyword>
<evidence type="ECO:0000256" key="5">
    <source>
        <dbReference type="ARBA" id="ARBA00022771"/>
    </source>
</evidence>
<keyword evidence="5 10" id="KW-0863">Zinc-finger</keyword>
<accession>A0AAF5DGF5</accession>
<dbReference type="AlphaFoldDB" id="A0AAF5DGF5"/>
<evidence type="ECO:0000259" key="13">
    <source>
        <dbReference type="PROSITE" id="PS50089"/>
    </source>
</evidence>
<evidence type="ECO:0000256" key="10">
    <source>
        <dbReference type="PROSITE-ProRule" id="PRU00175"/>
    </source>
</evidence>
<evidence type="ECO:0000256" key="1">
    <source>
        <dbReference type="ARBA" id="ARBA00004141"/>
    </source>
</evidence>
<evidence type="ECO:0000313" key="14">
    <source>
        <dbReference type="Proteomes" id="UP000035681"/>
    </source>
</evidence>
<proteinExistence type="inferred from homology"/>
<name>A0AAF5DGF5_STRER</name>
<evidence type="ECO:0000256" key="7">
    <source>
        <dbReference type="ARBA" id="ARBA00022989"/>
    </source>
</evidence>
<organism evidence="14 15">
    <name type="scientific">Strongyloides stercoralis</name>
    <name type="common">Threadworm</name>
    <dbReference type="NCBI Taxonomy" id="6248"/>
    <lineage>
        <taxon>Eukaryota</taxon>
        <taxon>Metazoa</taxon>
        <taxon>Ecdysozoa</taxon>
        <taxon>Nematoda</taxon>
        <taxon>Chromadorea</taxon>
        <taxon>Rhabditida</taxon>
        <taxon>Tylenchina</taxon>
        <taxon>Panagrolaimomorpha</taxon>
        <taxon>Strongyloidoidea</taxon>
        <taxon>Strongyloididae</taxon>
        <taxon>Strongyloides</taxon>
    </lineage>
</organism>
<feature type="domain" description="RING-type" evidence="13">
    <location>
        <begin position="208"/>
        <end position="267"/>
    </location>
</feature>
<keyword evidence="3 12" id="KW-0812">Transmembrane</keyword>
<keyword evidence="4" id="KW-0479">Metal-binding</keyword>
<dbReference type="SUPFAM" id="SSF57850">
    <property type="entry name" value="RING/U-box"/>
    <property type="match status" value="1"/>
</dbReference>
<dbReference type="Proteomes" id="UP000035681">
    <property type="component" value="Unplaced"/>
</dbReference>
<dbReference type="Pfam" id="PF09745">
    <property type="entry name" value="NSRP1_N"/>
    <property type="match status" value="1"/>
</dbReference>
<evidence type="ECO:0000256" key="3">
    <source>
        <dbReference type="ARBA" id="ARBA00022692"/>
    </source>
</evidence>
<dbReference type="Gene3D" id="3.30.40.10">
    <property type="entry name" value="Zinc/RING finger domain, C3HC4 (zinc finger)"/>
    <property type="match status" value="1"/>
</dbReference>
<dbReference type="InterPro" id="IPR001841">
    <property type="entry name" value="Znf_RING"/>
</dbReference>
<keyword evidence="7 12" id="KW-1133">Transmembrane helix</keyword>
<evidence type="ECO:0000256" key="4">
    <source>
        <dbReference type="ARBA" id="ARBA00022723"/>
    </source>
</evidence>
<feature type="coiled-coil region" evidence="11">
    <location>
        <begin position="345"/>
        <end position="472"/>
    </location>
</feature>
<comment type="subcellular location">
    <subcellularLocation>
        <location evidence="1">Membrane</location>
        <topology evidence="1">Multi-pass membrane protein</topology>
    </subcellularLocation>
</comment>
<dbReference type="GO" id="GO:0061630">
    <property type="term" value="F:ubiquitin protein ligase activity"/>
    <property type="evidence" value="ECO:0007669"/>
    <property type="project" value="TreeGrafter"/>
</dbReference>
<evidence type="ECO:0000256" key="2">
    <source>
        <dbReference type="ARBA" id="ARBA00010126"/>
    </source>
</evidence>
<dbReference type="WBParaSite" id="TCONS_00011821.p1">
    <property type="protein sequence ID" value="TCONS_00011821.p1"/>
    <property type="gene ID" value="XLOC_006729"/>
</dbReference>
<keyword evidence="8 11" id="KW-0175">Coiled coil</keyword>
<evidence type="ECO:0000256" key="12">
    <source>
        <dbReference type="SAM" id="Phobius"/>
    </source>
</evidence>
<feature type="transmembrane region" description="Helical" evidence="12">
    <location>
        <begin position="61"/>
        <end position="77"/>
    </location>
</feature>
<evidence type="ECO:0000256" key="8">
    <source>
        <dbReference type="ARBA" id="ARBA00023054"/>
    </source>
</evidence>
<evidence type="ECO:0000313" key="15">
    <source>
        <dbReference type="WBParaSite" id="TCONS_00011821.p1"/>
    </source>
</evidence>
<evidence type="ECO:0000256" key="6">
    <source>
        <dbReference type="ARBA" id="ARBA00022833"/>
    </source>
</evidence>
<dbReference type="GO" id="GO:0008270">
    <property type="term" value="F:zinc ion binding"/>
    <property type="evidence" value="ECO:0007669"/>
    <property type="project" value="UniProtKB-KW"/>
</dbReference>
<dbReference type="GO" id="GO:0000381">
    <property type="term" value="P:regulation of alternative mRNA splicing, via spliceosome"/>
    <property type="evidence" value="ECO:0007669"/>
    <property type="project" value="InterPro"/>
</dbReference>
<dbReference type="PANTHER" id="PTHR13407">
    <property type="entry name" value="RNF121 PROTEIN"/>
    <property type="match status" value="1"/>
</dbReference>
<dbReference type="PROSITE" id="PS50089">
    <property type="entry name" value="ZF_RING_2"/>
    <property type="match status" value="1"/>
</dbReference>
<evidence type="ECO:0000256" key="9">
    <source>
        <dbReference type="ARBA" id="ARBA00023136"/>
    </source>
</evidence>
<evidence type="ECO:0000256" key="11">
    <source>
        <dbReference type="SAM" id="Coils"/>
    </source>
</evidence>
<dbReference type="GO" id="GO:0005789">
    <property type="term" value="C:endoplasmic reticulum membrane"/>
    <property type="evidence" value="ECO:0007669"/>
    <property type="project" value="TreeGrafter"/>
</dbReference>